<name>A0ABU5NCW4_9RICK</name>
<keyword evidence="4" id="KW-1185">Reference proteome</keyword>
<comment type="similarity">
    <text evidence="1">Belongs to the flagella basal body rod proteins family.</text>
</comment>
<dbReference type="InterPro" id="IPR019776">
    <property type="entry name" value="Flagellar_basal_body_rod_CS"/>
</dbReference>
<dbReference type="EMBL" id="JARJFB010000068">
    <property type="protein sequence ID" value="MEA0970999.1"/>
    <property type="molecule type" value="Genomic_DNA"/>
</dbReference>
<proteinExistence type="inferred from homology"/>
<sequence length="148" mass="16415">MVAVSGAIQTFADNLKQAVEIAAHGSKFQAERLKIAAENLANQDSTGATPGADAYRRKVIFPENKYDKKLRTNVIRTKKVDVDNSEFIVKYDPYHPAANEEGLVKYPNVTREIERADASEAQRSYEANLSVIEVSNSLMQKTVEAIGR</sequence>
<dbReference type="PROSITE" id="PS00588">
    <property type="entry name" value="FLAGELLA_BB_ROD"/>
    <property type="match status" value="1"/>
</dbReference>
<evidence type="ECO:0000313" key="3">
    <source>
        <dbReference type="EMBL" id="MEA0970999.1"/>
    </source>
</evidence>
<comment type="subunit">
    <text evidence="2">The basal body constitutes a major portion of the flagellar organelle and consists of four rings (L,P,S, and M) mounted on a central rod. The rod consists of about 26 subunits of FlgG in the distal portion, and FlgB, FlgC and FlgF are thought to build up the proximal portion of the rod with about 6 subunits each.</text>
</comment>
<reference evidence="3 4" key="1">
    <citation type="submission" date="2023-03" db="EMBL/GenBank/DDBJ databases">
        <title>Host association and intracellularity evolved multiple times independently in the Rickettsiales.</title>
        <authorList>
            <person name="Castelli M."/>
            <person name="Nardi T."/>
            <person name="Gammuto L."/>
            <person name="Bellinzona G."/>
            <person name="Sabaneyeva E."/>
            <person name="Potekhin A."/>
            <person name="Serra V."/>
            <person name="Petroni G."/>
            <person name="Sassera D."/>
        </authorList>
    </citation>
    <scope>NUCLEOTIDE SEQUENCE [LARGE SCALE GENOMIC DNA]</scope>
    <source>
        <strain evidence="3 4">Sr 2-6</strain>
    </source>
</reference>
<keyword evidence="3" id="KW-0966">Cell projection</keyword>
<dbReference type="Proteomes" id="UP001291687">
    <property type="component" value="Unassembled WGS sequence"/>
</dbReference>
<dbReference type="NCBIfam" id="TIGR01395">
    <property type="entry name" value="FlgC"/>
    <property type="match status" value="1"/>
</dbReference>
<comment type="subcellular location">
    <subcellularLocation>
        <location evidence="2">Bacterial flagellum basal body</location>
    </subcellularLocation>
</comment>
<evidence type="ECO:0000313" key="4">
    <source>
        <dbReference type="Proteomes" id="UP001291687"/>
    </source>
</evidence>
<keyword evidence="3" id="KW-0282">Flagellum</keyword>
<keyword evidence="2" id="KW-0975">Bacterial flagellum</keyword>
<evidence type="ECO:0000256" key="1">
    <source>
        <dbReference type="ARBA" id="ARBA00009677"/>
    </source>
</evidence>
<dbReference type="InterPro" id="IPR006299">
    <property type="entry name" value="FlgC"/>
</dbReference>
<gene>
    <name evidence="3" type="ORF">Megvenef_00969</name>
</gene>
<keyword evidence="3" id="KW-0969">Cilium</keyword>
<comment type="caution">
    <text evidence="3">The sequence shown here is derived from an EMBL/GenBank/DDBJ whole genome shotgun (WGS) entry which is preliminary data.</text>
</comment>
<accession>A0ABU5NCW4</accession>
<protein>
    <recommendedName>
        <fullName evidence="2">Flagellar basal-body rod protein FlgC</fullName>
    </recommendedName>
</protein>
<evidence type="ECO:0000256" key="2">
    <source>
        <dbReference type="RuleBase" id="RU362062"/>
    </source>
</evidence>
<organism evidence="3 4">
    <name type="scientific">Candidatus Megaera venefica</name>
    <dbReference type="NCBI Taxonomy" id="2055910"/>
    <lineage>
        <taxon>Bacteria</taxon>
        <taxon>Pseudomonadati</taxon>
        <taxon>Pseudomonadota</taxon>
        <taxon>Alphaproteobacteria</taxon>
        <taxon>Rickettsiales</taxon>
        <taxon>Rickettsiaceae</taxon>
        <taxon>Candidatus Megaera</taxon>
    </lineage>
</organism>